<organism evidence="4">
    <name type="scientific">Melampsora larici-populina (strain 98AG31 / pathotype 3-4-7)</name>
    <name type="common">Poplar leaf rust fungus</name>
    <dbReference type="NCBI Taxonomy" id="747676"/>
    <lineage>
        <taxon>Eukaryota</taxon>
        <taxon>Fungi</taxon>
        <taxon>Dikarya</taxon>
        <taxon>Basidiomycota</taxon>
        <taxon>Pucciniomycotina</taxon>
        <taxon>Pucciniomycetes</taxon>
        <taxon>Pucciniales</taxon>
        <taxon>Melampsoraceae</taxon>
        <taxon>Melampsora</taxon>
    </lineage>
</organism>
<reference evidence="4" key="1">
    <citation type="journal article" date="2011" name="Proc. Natl. Acad. Sci. U.S.A.">
        <title>Obligate biotrophy features unraveled by the genomic analysis of rust fungi.</title>
        <authorList>
            <person name="Duplessis S."/>
            <person name="Cuomo C.A."/>
            <person name="Lin Y.-C."/>
            <person name="Aerts A."/>
            <person name="Tisserant E."/>
            <person name="Veneault-Fourrey C."/>
            <person name="Joly D.L."/>
            <person name="Hacquard S."/>
            <person name="Amselem J."/>
            <person name="Cantarel B.L."/>
            <person name="Chiu R."/>
            <person name="Coutinho P.M."/>
            <person name="Feau N."/>
            <person name="Field M."/>
            <person name="Frey P."/>
            <person name="Gelhaye E."/>
            <person name="Goldberg J."/>
            <person name="Grabherr M.G."/>
            <person name="Kodira C.D."/>
            <person name="Kohler A."/>
            <person name="Kuees U."/>
            <person name="Lindquist E.A."/>
            <person name="Lucas S.M."/>
            <person name="Mago R."/>
            <person name="Mauceli E."/>
            <person name="Morin E."/>
            <person name="Murat C."/>
            <person name="Pangilinan J.L."/>
            <person name="Park R."/>
            <person name="Pearson M."/>
            <person name="Quesneville H."/>
            <person name="Rouhier N."/>
            <person name="Sakthikumar S."/>
            <person name="Salamov A.A."/>
            <person name="Schmutz J."/>
            <person name="Selles B."/>
            <person name="Shapiro H."/>
            <person name="Tanguay P."/>
            <person name="Tuskan G.A."/>
            <person name="Henrissat B."/>
            <person name="Van de Peer Y."/>
            <person name="Rouze P."/>
            <person name="Ellis J.G."/>
            <person name="Dodds P.N."/>
            <person name="Schein J.E."/>
            <person name="Zhong S."/>
            <person name="Hamelin R.C."/>
            <person name="Grigoriev I.V."/>
            <person name="Szabo L.J."/>
            <person name="Martin F."/>
        </authorList>
    </citation>
    <scope>NUCLEOTIDE SEQUENCE [LARGE SCALE GENOMIC DNA]</scope>
    <source>
        <strain evidence="4">98AG31 / pathotype 3-4-7</strain>
    </source>
</reference>
<dbReference type="EMBL" id="GL883133">
    <property type="protein sequence ID" value="EGG02047.1"/>
    <property type="molecule type" value="Genomic_DNA"/>
</dbReference>
<dbReference type="VEuPathDB" id="FungiDB:MELLADRAFT_110415"/>
<evidence type="ECO:0000256" key="1">
    <source>
        <dbReference type="SAM" id="MobiDB-lite"/>
    </source>
</evidence>
<evidence type="ECO:0000313" key="4">
    <source>
        <dbReference type="Proteomes" id="UP000001072"/>
    </source>
</evidence>
<dbReference type="RefSeq" id="XP_007414584.1">
    <property type="nucleotide sequence ID" value="XM_007414522.1"/>
</dbReference>
<sequence>MSASTSRRVQVPGATVISYYVDADGQFGNIKVGYDVARFDEAVREYLVVNEFRTKKVTTTTPGAELEEKMDSLTTENAPNGSNGVSNEPIQIKKEDTQLICSQLEVTPKVAERALKASHGNLAEALLYLIRK</sequence>
<dbReference type="HOGENOM" id="CLU_138710_0_0_1"/>
<dbReference type="Pfam" id="PF19026">
    <property type="entry name" value="UBA_HYPK"/>
    <property type="match status" value="1"/>
</dbReference>
<protein>
    <recommendedName>
        <fullName evidence="2">Nascent polypeptide-associated complex subunit alpha-like UBA domain-containing protein</fullName>
    </recommendedName>
</protein>
<dbReference type="InterPro" id="IPR038922">
    <property type="entry name" value="HYPK_UBA"/>
</dbReference>
<proteinExistence type="predicted"/>
<evidence type="ECO:0000259" key="2">
    <source>
        <dbReference type="Pfam" id="PF19026"/>
    </source>
</evidence>
<accession>F4RZR2</accession>
<dbReference type="InterPro" id="IPR044034">
    <property type="entry name" value="NAC-like_UBA"/>
</dbReference>
<dbReference type="KEGG" id="mlr:MELLADRAFT_110415"/>
<gene>
    <name evidence="3" type="ORF">MELLADRAFT_110415</name>
</gene>
<dbReference type="OrthoDB" id="285219at2759"/>
<name>F4RZR2_MELLP</name>
<keyword evidence="4" id="KW-1185">Reference proteome</keyword>
<dbReference type="Gene3D" id="1.10.8.10">
    <property type="entry name" value="DNA helicase RuvA subunit, C-terminal domain"/>
    <property type="match status" value="1"/>
</dbReference>
<dbReference type="Proteomes" id="UP000001072">
    <property type="component" value="Unassembled WGS sequence"/>
</dbReference>
<dbReference type="CDD" id="cd14361">
    <property type="entry name" value="UBA_HYPK"/>
    <property type="match status" value="1"/>
</dbReference>
<feature type="compositionally biased region" description="Polar residues" evidence="1">
    <location>
        <begin position="72"/>
        <end position="89"/>
    </location>
</feature>
<feature type="region of interest" description="Disordered" evidence="1">
    <location>
        <begin position="60"/>
        <end position="91"/>
    </location>
</feature>
<feature type="domain" description="Nascent polypeptide-associated complex subunit alpha-like UBA" evidence="2">
    <location>
        <begin position="90"/>
        <end position="130"/>
    </location>
</feature>
<dbReference type="InParanoid" id="F4RZR2"/>
<dbReference type="GeneID" id="18924074"/>
<dbReference type="AlphaFoldDB" id="F4RZR2"/>
<evidence type="ECO:0000313" key="3">
    <source>
        <dbReference type="EMBL" id="EGG02047.1"/>
    </source>
</evidence>